<dbReference type="SMART" id="SM00342">
    <property type="entry name" value="HTH_ARAC"/>
    <property type="match status" value="1"/>
</dbReference>
<dbReference type="PANTHER" id="PTHR43280:SF27">
    <property type="entry name" value="TRANSCRIPTIONAL REGULATOR MTLR"/>
    <property type="match status" value="1"/>
</dbReference>
<dbReference type="PROSITE" id="PS00041">
    <property type="entry name" value="HTH_ARAC_FAMILY_1"/>
    <property type="match status" value="1"/>
</dbReference>
<keyword evidence="1" id="KW-0805">Transcription regulation</keyword>
<dbReference type="GO" id="GO:0043565">
    <property type="term" value="F:sequence-specific DNA binding"/>
    <property type="evidence" value="ECO:0007669"/>
    <property type="project" value="InterPro"/>
</dbReference>
<accession>A0A414RHC2</accession>
<evidence type="ECO:0000313" key="6">
    <source>
        <dbReference type="EMBL" id="RHF92462.1"/>
    </source>
</evidence>
<comment type="caution">
    <text evidence="6">The sequence shown here is derived from an EMBL/GenBank/DDBJ whole genome shotgun (WGS) entry which is preliminary data.</text>
</comment>
<name>A0A414RHC2_9BACT</name>
<dbReference type="InterPro" id="IPR020449">
    <property type="entry name" value="Tscrpt_reg_AraC-type_HTH"/>
</dbReference>
<dbReference type="Proteomes" id="UP000283485">
    <property type="component" value="Unassembled WGS sequence"/>
</dbReference>
<dbReference type="EMBL" id="QRHQ01000004">
    <property type="protein sequence ID" value="RHF92462.1"/>
    <property type="molecule type" value="Genomic_DNA"/>
</dbReference>
<evidence type="ECO:0000259" key="4">
    <source>
        <dbReference type="PROSITE" id="PS01124"/>
    </source>
</evidence>
<dbReference type="GO" id="GO:0003700">
    <property type="term" value="F:DNA-binding transcription factor activity"/>
    <property type="evidence" value="ECO:0007669"/>
    <property type="project" value="InterPro"/>
</dbReference>
<dbReference type="SUPFAM" id="SSF46689">
    <property type="entry name" value="Homeodomain-like"/>
    <property type="match status" value="2"/>
</dbReference>
<evidence type="ECO:0000256" key="1">
    <source>
        <dbReference type="ARBA" id="ARBA00023015"/>
    </source>
</evidence>
<evidence type="ECO:0000256" key="2">
    <source>
        <dbReference type="ARBA" id="ARBA00023125"/>
    </source>
</evidence>
<dbReference type="EMBL" id="QRUY01000002">
    <property type="protein sequence ID" value="RGS10362.1"/>
    <property type="molecule type" value="Genomic_DNA"/>
</dbReference>
<keyword evidence="2" id="KW-0238">DNA-binding</keyword>
<dbReference type="PANTHER" id="PTHR43280">
    <property type="entry name" value="ARAC-FAMILY TRANSCRIPTIONAL REGULATOR"/>
    <property type="match status" value="1"/>
</dbReference>
<keyword evidence="3" id="KW-0804">Transcription</keyword>
<dbReference type="InterPro" id="IPR018062">
    <property type="entry name" value="HTH_AraC-typ_CS"/>
</dbReference>
<dbReference type="InterPro" id="IPR018060">
    <property type="entry name" value="HTH_AraC"/>
</dbReference>
<dbReference type="Proteomes" id="UP000285750">
    <property type="component" value="Unassembled WGS sequence"/>
</dbReference>
<evidence type="ECO:0000313" key="8">
    <source>
        <dbReference type="Proteomes" id="UP000285750"/>
    </source>
</evidence>
<protein>
    <submittedName>
        <fullName evidence="6">AraC family transcriptional regulator</fullName>
    </submittedName>
</protein>
<evidence type="ECO:0000256" key="3">
    <source>
        <dbReference type="ARBA" id="ARBA00023163"/>
    </source>
</evidence>
<reference evidence="7 8" key="1">
    <citation type="submission" date="2018-08" db="EMBL/GenBank/DDBJ databases">
        <title>A genome reference for cultivated species of the human gut microbiota.</title>
        <authorList>
            <person name="Zou Y."/>
            <person name="Xue W."/>
            <person name="Luo G."/>
        </authorList>
    </citation>
    <scope>NUCLEOTIDE SEQUENCE [LARGE SCALE GENOMIC DNA]</scope>
    <source>
        <strain evidence="5 8">AF24-16AC</strain>
        <strain evidence="6 7">AM23-23</strain>
    </source>
</reference>
<dbReference type="PROSITE" id="PS01124">
    <property type="entry name" value="HTH_ARAC_FAMILY_2"/>
    <property type="match status" value="1"/>
</dbReference>
<dbReference type="AlphaFoldDB" id="A0A414RHC2"/>
<evidence type="ECO:0000313" key="7">
    <source>
        <dbReference type="Proteomes" id="UP000283485"/>
    </source>
</evidence>
<dbReference type="InterPro" id="IPR009057">
    <property type="entry name" value="Homeodomain-like_sf"/>
</dbReference>
<dbReference type="Gene3D" id="1.10.10.60">
    <property type="entry name" value="Homeodomain-like"/>
    <property type="match status" value="2"/>
</dbReference>
<gene>
    <name evidence="6" type="ORF">DW653_03800</name>
    <name evidence="5" type="ORF">DWY14_01290</name>
</gene>
<dbReference type="RefSeq" id="WP_118211202.1">
    <property type="nucleotide sequence ID" value="NZ_CATZFG010000019.1"/>
</dbReference>
<dbReference type="PRINTS" id="PR00032">
    <property type="entry name" value="HTHARAC"/>
</dbReference>
<evidence type="ECO:0000313" key="5">
    <source>
        <dbReference type="EMBL" id="RGS10362.1"/>
    </source>
</evidence>
<proteinExistence type="predicted"/>
<feature type="domain" description="HTH araC/xylS-type" evidence="4">
    <location>
        <begin position="186"/>
        <end position="284"/>
    </location>
</feature>
<organism evidence="6 7">
    <name type="scientific">Phocaeicola plebeius</name>
    <dbReference type="NCBI Taxonomy" id="310297"/>
    <lineage>
        <taxon>Bacteria</taxon>
        <taxon>Pseudomonadati</taxon>
        <taxon>Bacteroidota</taxon>
        <taxon>Bacteroidia</taxon>
        <taxon>Bacteroidales</taxon>
        <taxon>Bacteroidaceae</taxon>
        <taxon>Phocaeicola</taxon>
    </lineage>
</organism>
<sequence>MTKNLMREVTPLSGADCFYIADRYKKEFTYPIHCHEECELNFTSHSSGVKRIVGDSVEVIGEFDLVLITGKELEHVWEQNECHSESIREITIQFSRSLFSDSLLDKNQFHSIKKMLKDAECGIAFSLSGIIKVFHLLDKLSAEVDGFYSVIQFLSILYELSKCDYRQLSSSAYAKIKGESDSRRILNVQDYIQQHYDEQIALSELARLANMSPAAFSRFFKLRTGKSVTDFIIDYRLGMVIRSLVDTNQSISEICYGCGFNNLSNFNRIFKKKKGCSPKEFRLHCMKKKVII</sequence>
<dbReference type="Pfam" id="PF12833">
    <property type="entry name" value="HTH_18"/>
    <property type="match status" value="1"/>
</dbReference>